<dbReference type="KEGG" id="euz:DVS28_a2855"/>
<dbReference type="EMBL" id="CP031165">
    <property type="protein sequence ID" value="AXV07534.1"/>
    <property type="molecule type" value="Genomic_DNA"/>
</dbReference>
<protein>
    <submittedName>
        <fullName evidence="3">Exopolyphosphatase</fullName>
    </submittedName>
</protein>
<dbReference type="PANTHER" id="PTHR30005">
    <property type="entry name" value="EXOPOLYPHOSPHATASE"/>
    <property type="match status" value="1"/>
</dbReference>
<proteinExistence type="inferred from homology"/>
<dbReference type="GO" id="GO:0016462">
    <property type="term" value="F:pyrophosphatase activity"/>
    <property type="evidence" value="ECO:0007669"/>
    <property type="project" value="TreeGrafter"/>
</dbReference>
<accession>A0A346XZ87</accession>
<gene>
    <name evidence="3" type="ORF">DVS28_a2855</name>
</gene>
<reference evidence="3 4" key="1">
    <citation type="submission" date="2018-09" db="EMBL/GenBank/DDBJ databases">
        <title>Complete genome sequence of Euzebya sp. DY32-46 isolated from seawater of Pacific Ocean.</title>
        <authorList>
            <person name="Xu L."/>
            <person name="Wu Y.-H."/>
            <person name="Xu X.-W."/>
        </authorList>
    </citation>
    <scope>NUCLEOTIDE SEQUENCE [LARGE SCALE GENOMIC DNA]</scope>
    <source>
        <strain evidence="3 4">DY32-46</strain>
    </source>
</reference>
<keyword evidence="4" id="KW-1185">Reference proteome</keyword>
<evidence type="ECO:0000313" key="3">
    <source>
        <dbReference type="EMBL" id="AXV07534.1"/>
    </source>
</evidence>
<evidence type="ECO:0000256" key="1">
    <source>
        <dbReference type="ARBA" id="ARBA00007125"/>
    </source>
</evidence>
<dbReference type="InterPro" id="IPR003695">
    <property type="entry name" value="Ppx_GppA_N"/>
</dbReference>
<dbReference type="Gene3D" id="3.30.420.150">
    <property type="entry name" value="Exopolyphosphatase. Domain 2"/>
    <property type="match status" value="1"/>
</dbReference>
<evidence type="ECO:0000259" key="2">
    <source>
        <dbReference type="Pfam" id="PF02541"/>
    </source>
</evidence>
<dbReference type="Gene3D" id="3.30.420.40">
    <property type="match status" value="1"/>
</dbReference>
<dbReference type="CDD" id="cd24056">
    <property type="entry name" value="ASKHA_NBD_MtPPX1-like"/>
    <property type="match status" value="1"/>
</dbReference>
<dbReference type="Proteomes" id="UP000264006">
    <property type="component" value="Chromosome"/>
</dbReference>
<feature type="domain" description="Ppx/GppA phosphatase N-terminal" evidence="2">
    <location>
        <begin position="21"/>
        <end position="308"/>
    </location>
</feature>
<dbReference type="InterPro" id="IPR050273">
    <property type="entry name" value="GppA/Ppx_hydrolase"/>
</dbReference>
<sequence>MTRLAALDLGSNSFHLLVADTRPRGRIKRVTTRKKTIRLGEPVSRTGRLGSEAFGRAVEAFTTLVELADDEGADKVIAVGTEALRVAEDGPEFLQQMKDRHGVPVQLLDGLDEAALSLKGMACALNLPPEQEVLGLDLGGGSLEVALGGTNGMVSGATFPLGGAKLVDRISDPPRLHERAALHAMAMELIQPAADKVLAARTTPDEPLVALATAGSIRDIARFGLALTSGSAPAKVRGMMVSREQMELAYSRLCSVDAHDRMDLPGISSKRADLLPAAGISVLAAMEAFGLQSITLCDWGLREGVLLDLGADGHIVDHDFVVDREDRRG</sequence>
<name>A0A346XZ87_9ACTN</name>
<dbReference type="PANTHER" id="PTHR30005:SF0">
    <property type="entry name" value="RETROGRADE REGULATION PROTEIN 2"/>
    <property type="match status" value="1"/>
</dbReference>
<dbReference type="InterPro" id="IPR043129">
    <property type="entry name" value="ATPase_NBD"/>
</dbReference>
<dbReference type="Pfam" id="PF02541">
    <property type="entry name" value="Ppx-GppA"/>
    <property type="match status" value="1"/>
</dbReference>
<dbReference type="AlphaFoldDB" id="A0A346XZ87"/>
<comment type="similarity">
    <text evidence="1">Belongs to the GppA/Ppx family.</text>
</comment>
<dbReference type="SUPFAM" id="SSF53067">
    <property type="entry name" value="Actin-like ATPase domain"/>
    <property type="match status" value="2"/>
</dbReference>
<evidence type="ECO:0000313" key="4">
    <source>
        <dbReference type="Proteomes" id="UP000264006"/>
    </source>
</evidence>
<organism evidence="3 4">
    <name type="scientific">Euzebya pacifica</name>
    <dbReference type="NCBI Taxonomy" id="1608957"/>
    <lineage>
        <taxon>Bacteria</taxon>
        <taxon>Bacillati</taxon>
        <taxon>Actinomycetota</taxon>
        <taxon>Nitriliruptoria</taxon>
        <taxon>Euzebyales</taxon>
    </lineage>
</organism>
<dbReference type="RefSeq" id="WP_164710532.1">
    <property type="nucleotide sequence ID" value="NZ_CP031165.1"/>
</dbReference>